<accession>A0A7H1MKR3</accession>
<evidence type="ECO:0000313" key="3">
    <source>
        <dbReference type="Proteomes" id="UP000516446"/>
    </source>
</evidence>
<name>A0A7H1MKR3_9LACO</name>
<dbReference type="Proteomes" id="UP000516446">
    <property type="component" value="Chromosome"/>
</dbReference>
<dbReference type="RefSeq" id="WP_006845770.1">
    <property type="nucleotide sequence ID" value="NZ_CP026847.1"/>
</dbReference>
<keyword evidence="3" id="KW-1185">Reference proteome</keyword>
<dbReference type="AlphaFoldDB" id="A0A7H1MKR3"/>
<evidence type="ECO:0000313" key="2">
    <source>
        <dbReference type="EMBL" id="QNT64049.1"/>
    </source>
</evidence>
<feature type="compositionally biased region" description="Basic and acidic residues" evidence="1">
    <location>
        <begin position="430"/>
        <end position="440"/>
    </location>
</feature>
<dbReference type="EMBL" id="CP043431">
    <property type="protein sequence ID" value="QNT64049.1"/>
    <property type="molecule type" value="Genomic_DNA"/>
</dbReference>
<gene>
    <name evidence="2" type="ORF">FY536_01600</name>
</gene>
<evidence type="ECO:0000256" key="1">
    <source>
        <dbReference type="SAM" id="MobiDB-lite"/>
    </source>
</evidence>
<protein>
    <submittedName>
        <fullName evidence="2">Uncharacterized protein</fullName>
    </submittedName>
</protein>
<proteinExistence type="predicted"/>
<feature type="compositionally biased region" description="Basic and acidic residues" evidence="1">
    <location>
        <begin position="301"/>
        <end position="311"/>
    </location>
</feature>
<feature type="region of interest" description="Disordered" evidence="1">
    <location>
        <begin position="430"/>
        <end position="468"/>
    </location>
</feature>
<feature type="compositionally biased region" description="Acidic residues" evidence="1">
    <location>
        <begin position="342"/>
        <end position="373"/>
    </location>
</feature>
<organism evidence="2 3">
    <name type="scientific">Weissella koreensis</name>
    <dbReference type="NCBI Taxonomy" id="165096"/>
    <lineage>
        <taxon>Bacteria</taxon>
        <taxon>Bacillati</taxon>
        <taxon>Bacillota</taxon>
        <taxon>Bacilli</taxon>
        <taxon>Lactobacillales</taxon>
        <taxon>Lactobacillaceae</taxon>
        <taxon>Weissella</taxon>
    </lineage>
</organism>
<reference evidence="2 3" key="1">
    <citation type="submission" date="2019-08" db="EMBL/GenBank/DDBJ databases">
        <authorList>
            <person name="Chang H.C."/>
            <person name="Mun S.Y."/>
        </authorList>
    </citation>
    <scope>NUCLEOTIDE SEQUENCE [LARGE SCALE GENOMIC DNA]</scope>
    <source>
        <strain evidence="2 3">SK</strain>
    </source>
</reference>
<feature type="compositionally biased region" description="Acidic residues" evidence="1">
    <location>
        <begin position="312"/>
        <end position="334"/>
    </location>
</feature>
<feature type="region of interest" description="Disordered" evidence="1">
    <location>
        <begin position="301"/>
        <end position="373"/>
    </location>
</feature>
<sequence>MKLPLTATVLNKRSSITIIGSVGDYRAQIELTLADQSIVRPEVDENGSFLIDIDWKKAHGDILVKAMLPEHPEVTNETVLHVQAPEPIVTAVLSTQGITRKLTGSVNQPGLFIEVHTPENTHPIEVLIDDKLEFELQIPIALRPEDLRVTALNPVTGEQMEVPVEIGVTTKTMTIPILTDDMINSYADAAEGRRAASAAYDHSLMEKAAASESFVNSIVESISPDENTQSRAELEEIQATEINSPVEPDMNQEIQSEPILATDFESSKMEDSTMFDDKLITTIQTIQVEVLQPHFIDSVKDTTVEPEKDAKFEDEELVPEPEQDAKFEDEESVPEPEKDAKFEDEELVPEPEQDAKFEDEELVVDSEEDIEFEDEDTIVESESDIEFEDFEDFEDRNSNIGDPNVVDGDEQIATATGVAEVMRDGDYQRDLKIPEPRPKETIVPNNQETDGDELNYSRTKRSQEKQKKGGLIAFLKRLFFRQK</sequence>